<dbReference type="InterPro" id="IPR052155">
    <property type="entry name" value="Biofilm_reg_signaling"/>
</dbReference>
<dbReference type="InterPro" id="IPR001610">
    <property type="entry name" value="PAC"/>
</dbReference>
<dbReference type="PROSITE" id="PS50112">
    <property type="entry name" value="PAS"/>
    <property type="match status" value="1"/>
</dbReference>
<dbReference type="PROSITE" id="PS50113">
    <property type="entry name" value="PAC"/>
    <property type="match status" value="1"/>
</dbReference>
<dbReference type="OrthoDB" id="3687827at2"/>
<evidence type="ECO:0000259" key="1">
    <source>
        <dbReference type="PROSITE" id="PS50112"/>
    </source>
</evidence>
<keyword evidence="4" id="KW-1185">Reference proteome</keyword>
<dbReference type="EMBL" id="JACCEV010000001">
    <property type="protein sequence ID" value="NYT84965.1"/>
    <property type="molecule type" value="Genomic_DNA"/>
</dbReference>
<dbReference type="CDD" id="cd00130">
    <property type="entry name" value="PAS"/>
    <property type="match status" value="1"/>
</dbReference>
<reference evidence="3 4" key="1">
    <citation type="submission" date="2020-07" db="EMBL/GenBank/DDBJ databases">
        <title>Taxonomic revisions and descriptions of new bacterial species based on genomic comparisons in the high-G+C-content subgroup of the family Alcaligenaceae.</title>
        <authorList>
            <person name="Szabo A."/>
            <person name="Felfoldi T."/>
        </authorList>
    </citation>
    <scope>NUCLEOTIDE SEQUENCE [LARGE SCALE GENOMIC DNA]</scope>
    <source>
        <strain evidence="3 4">DSM 25667</strain>
    </source>
</reference>
<organism evidence="3 4">
    <name type="scientific">Pollutimonas harenae</name>
    <dbReference type="NCBI Taxonomy" id="657015"/>
    <lineage>
        <taxon>Bacteria</taxon>
        <taxon>Pseudomonadati</taxon>
        <taxon>Pseudomonadota</taxon>
        <taxon>Betaproteobacteria</taxon>
        <taxon>Burkholderiales</taxon>
        <taxon>Alcaligenaceae</taxon>
        <taxon>Pollutimonas</taxon>
    </lineage>
</organism>
<evidence type="ECO:0000313" key="4">
    <source>
        <dbReference type="Proteomes" id="UP000554144"/>
    </source>
</evidence>
<dbReference type="SUPFAM" id="SSF55785">
    <property type="entry name" value="PYP-like sensor domain (PAS domain)"/>
    <property type="match status" value="1"/>
</dbReference>
<dbReference type="Pfam" id="PF08448">
    <property type="entry name" value="PAS_4"/>
    <property type="match status" value="1"/>
</dbReference>
<dbReference type="Gene3D" id="3.30.450.20">
    <property type="entry name" value="PAS domain"/>
    <property type="match status" value="1"/>
</dbReference>
<accession>A0A853H143</accession>
<dbReference type="RefSeq" id="WP_130037636.1">
    <property type="nucleotide sequence ID" value="NZ_JACCEV010000001.1"/>
</dbReference>
<evidence type="ECO:0000313" key="3">
    <source>
        <dbReference type="EMBL" id="NYT84965.1"/>
    </source>
</evidence>
<proteinExistence type="predicted"/>
<comment type="caution">
    <text evidence="3">The sequence shown here is derived from an EMBL/GenBank/DDBJ whole genome shotgun (WGS) entry which is preliminary data.</text>
</comment>
<feature type="domain" description="PAS" evidence="1">
    <location>
        <begin position="11"/>
        <end position="57"/>
    </location>
</feature>
<gene>
    <name evidence="3" type="ORF">H0A62_05050</name>
</gene>
<dbReference type="InterPro" id="IPR013656">
    <property type="entry name" value="PAS_4"/>
</dbReference>
<dbReference type="NCBIfam" id="TIGR00229">
    <property type="entry name" value="sensory_box"/>
    <property type="match status" value="1"/>
</dbReference>
<protein>
    <submittedName>
        <fullName evidence="3">PAS domain S-box protein</fullName>
    </submittedName>
</protein>
<dbReference type="InterPro" id="IPR035965">
    <property type="entry name" value="PAS-like_dom_sf"/>
</dbReference>
<dbReference type="SMART" id="SM00091">
    <property type="entry name" value="PAS"/>
    <property type="match status" value="1"/>
</dbReference>
<dbReference type="AlphaFoldDB" id="A0A853H143"/>
<dbReference type="PANTHER" id="PTHR44757:SF2">
    <property type="entry name" value="BIOFILM ARCHITECTURE MAINTENANCE PROTEIN MBAA"/>
    <property type="match status" value="1"/>
</dbReference>
<dbReference type="Proteomes" id="UP000554144">
    <property type="component" value="Unassembled WGS sequence"/>
</dbReference>
<evidence type="ECO:0000259" key="2">
    <source>
        <dbReference type="PROSITE" id="PS50113"/>
    </source>
</evidence>
<dbReference type="PANTHER" id="PTHR44757">
    <property type="entry name" value="DIGUANYLATE CYCLASE DGCP"/>
    <property type="match status" value="1"/>
</dbReference>
<name>A0A853H143_9BURK</name>
<feature type="domain" description="PAC" evidence="2">
    <location>
        <begin position="81"/>
        <end position="133"/>
    </location>
</feature>
<dbReference type="SMART" id="SM00086">
    <property type="entry name" value="PAC"/>
    <property type="match status" value="1"/>
</dbReference>
<dbReference type="InterPro" id="IPR000700">
    <property type="entry name" value="PAS-assoc_C"/>
</dbReference>
<dbReference type="InterPro" id="IPR000014">
    <property type="entry name" value="PAS"/>
</dbReference>
<sequence>MNDASSLSDWIIEQVSDALIYVDRVGKIERWNQAACTLFGYSAAEMLGNSLDPIIPEHLRAAHWKGFSAAVDSGKTRLQGRPTLTRAVHKNGQKLYVEMTFALVADAAGATVGSVAMARDVTERVEKERAARAA</sequence>